<dbReference type="InterPro" id="IPR014001">
    <property type="entry name" value="Helicase_ATP-bd"/>
</dbReference>
<feature type="compositionally biased region" description="Basic and acidic residues" evidence="7">
    <location>
        <begin position="623"/>
        <end position="665"/>
    </location>
</feature>
<evidence type="ECO:0000256" key="5">
    <source>
        <dbReference type="ARBA" id="ARBA00038437"/>
    </source>
</evidence>
<dbReference type="Pfam" id="PF00270">
    <property type="entry name" value="DEAD"/>
    <property type="match status" value="1"/>
</dbReference>
<proteinExistence type="inferred from homology"/>
<dbReference type="Pfam" id="PF00271">
    <property type="entry name" value="Helicase_C"/>
    <property type="match status" value="1"/>
</dbReference>
<evidence type="ECO:0000256" key="1">
    <source>
        <dbReference type="ARBA" id="ARBA00022741"/>
    </source>
</evidence>
<sequence length="794" mass="84896">MIPSLSEALAERGFDTLTDVQKAVTAPELAGADLLVSAQTGSGKTVGFGLAIAPTLMGEENRMGPPAAPLALVVAPTRELALQVQRELVWLYARTGAKVVSCIGGMDARDERRALDRGAHIVVGTPGRLRDHITRGALDLSDIRAVVLDEADEMLDLGFREDLEFMLGAAPAGRRTLLFSATVPPAIAELAKAYQRDAVRVTTLSRGSQHADIAYKAVQVTAADAEHAIINLLRFHDAPTAIVFANTRAAVSRLAARFANRGLSAVSLSGELSQDERSHALQAMRDGRARVCVATDVAARGIDLPNLDLVIHADLPSNTEALLHRSGRTGRAGRKGISALIVPDKLAKKAGRLLKWAKIEAEWILAPTPEEILALDETRLLADPIWEAAPSEAEAAFAARLLAERSPELVAAACLRLYRAGLSAPEELNAPAAPGARPERPPFGPSVWFELSVGRDRRAEPRWLLPLVCRAGNLERSQIGRIQLRAETSLVEIAEAAVPGFVAGIGPDGLLEEDITARRFDGPVEDTRGSRPKSDRPKSDRPKADRSKSDRPRSERSRQDARPDRAPRPPRPAPAEAATGASTGTAAPSGRPDAPPPRGDAAEAPRPKPEFEARPTPSPTPGPERREVLSAEAEAPKPRAPRREADAAPVERPRKPRPGAERSGPRSEAGGPRPKEGRKDGWKDARKDDRKDGRKDDRKDGRKDGWKDGPARGPKTGPKTGPKGGARDWPKDKRPAASDAAPAERRRADAADTSKRFERPGAPKGKGAKPTGGGKRGAPKSGRSSGNAPPRRPR</sequence>
<dbReference type="InterPro" id="IPR001650">
    <property type="entry name" value="Helicase_C-like"/>
</dbReference>
<dbReference type="InterPro" id="IPR027417">
    <property type="entry name" value="P-loop_NTPase"/>
</dbReference>
<dbReference type="RefSeq" id="WP_202250330.1">
    <property type="nucleotide sequence ID" value="NZ_JAESJJ010000033.1"/>
</dbReference>
<dbReference type="PROSITE" id="PS51194">
    <property type="entry name" value="HELICASE_CTER"/>
    <property type="match status" value="1"/>
</dbReference>
<evidence type="ECO:0000256" key="7">
    <source>
        <dbReference type="SAM" id="MobiDB-lite"/>
    </source>
</evidence>
<name>A0ABS1RXA6_RHOSU</name>
<feature type="compositionally biased region" description="Low complexity" evidence="7">
    <location>
        <begin position="574"/>
        <end position="592"/>
    </location>
</feature>
<dbReference type="EMBL" id="JAESJJ010000033">
    <property type="protein sequence ID" value="MBL3610731.1"/>
    <property type="molecule type" value="Genomic_DNA"/>
</dbReference>
<feature type="compositionally biased region" description="Basic and acidic residues" evidence="7">
    <location>
        <begin position="673"/>
        <end position="710"/>
    </location>
</feature>
<dbReference type="Gene3D" id="3.30.70.330">
    <property type="match status" value="1"/>
</dbReference>
<dbReference type="Proteomes" id="UP000604473">
    <property type="component" value="Unassembled WGS sequence"/>
</dbReference>
<dbReference type="Pfam" id="PF03880">
    <property type="entry name" value="DbpA"/>
    <property type="match status" value="1"/>
</dbReference>
<feature type="domain" description="Helicase C-terminal" evidence="9">
    <location>
        <begin position="224"/>
        <end position="376"/>
    </location>
</feature>
<dbReference type="PANTHER" id="PTHR47959">
    <property type="entry name" value="ATP-DEPENDENT RNA HELICASE RHLE-RELATED"/>
    <property type="match status" value="1"/>
</dbReference>
<evidence type="ECO:0000259" key="9">
    <source>
        <dbReference type="PROSITE" id="PS51194"/>
    </source>
</evidence>
<dbReference type="InterPro" id="IPR005580">
    <property type="entry name" value="DbpA/CsdA_RNA-bd_dom"/>
</dbReference>
<dbReference type="SMART" id="SM00490">
    <property type="entry name" value="HELICc"/>
    <property type="match status" value="1"/>
</dbReference>
<keyword evidence="11" id="KW-1185">Reference proteome</keyword>
<dbReference type="InterPro" id="IPR012677">
    <property type="entry name" value="Nucleotide-bd_a/b_plait_sf"/>
</dbReference>
<keyword evidence="1 6" id="KW-0547">Nucleotide-binding</keyword>
<feature type="compositionally biased region" description="Low complexity" evidence="7">
    <location>
        <begin position="711"/>
        <end position="721"/>
    </location>
</feature>
<dbReference type="CDD" id="cd12252">
    <property type="entry name" value="RRM_DbpA"/>
    <property type="match status" value="1"/>
</dbReference>
<dbReference type="InterPro" id="IPR000629">
    <property type="entry name" value="RNA-helicase_DEAD-box_CS"/>
</dbReference>
<gene>
    <name evidence="10" type="ORF">JMM60_18390</name>
</gene>
<dbReference type="SMART" id="SM00487">
    <property type="entry name" value="DEXDc"/>
    <property type="match status" value="1"/>
</dbReference>
<evidence type="ECO:0000256" key="6">
    <source>
        <dbReference type="RuleBase" id="RU000492"/>
    </source>
</evidence>
<dbReference type="SUPFAM" id="SSF52540">
    <property type="entry name" value="P-loop containing nucleoside triphosphate hydrolases"/>
    <property type="match status" value="1"/>
</dbReference>
<evidence type="ECO:0000313" key="10">
    <source>
        <dbReference type="EMBL" id="MBL3610731.1"/>
    </source>
</evidence>
<evidence type="ECO:0000259" key="8">
    <source>
        <dbReference type="PROSITE" id="PS51192"/>
    </source>
</evidence>
<dbReference type="InterPro" id="IPR011545">
    <property type="entry name" value="DEAD/DEAH_box_helicase_dom"/>
</dbReference>
<feature type="compositionally biased region" description="Basic and acidic residues" evidence="7">
    <location>
        <begin position="517"/>
        <end position="567"/>
    </location>
</feature>
<protein>
    <submittedName>
        <fullName evidence="10">DEAD/DEAH box helicase</fullName>
    </submittedName>
</protein>
<feature type="compositionally biased region" description="Basic and acidic residues" evidence="7">
    <location>
        <begin position="725"/>
        <end position="761"/>
    </location>
</feature>
<keyword evidence="3 6" id="KW-0347">Helicase</keyword>
<dbReference type="InterPro" id="IPR050079">
    <property type="entry name" value="DEAD_box_RNA_helicase"/>
</dbReference>
<dbReference type="InterPro" id="IPR044742">
    <property type="entry name" value="DEAD/DEAH_RhlB"/>
</dbReference>
<dbReference type="PROSITE" id="PS51192">
    <property type="entry name" value="HELICASE_ATP_BIND_1"/>
    <property type="match status" value="1"/>
</dbReference>
<dbReference type="GO" id="GO:0004386">
    <property type="term" value="F:helicase activity"/>
    <property type="evidence" value="ECO:0007669"/>
    <property type="project" value="UniProtKB-KW"/>
</dbReference>
<feature type="domain" description="Helicase ATP-binding" evidence="8">
    <location>
        <begin position="25"/>
        <end position="201"/>
    </location>
</feature>
<dbReference type="PANTHER" id="PTHR47959:SF1">
    <property type="entry name" value="ATP-DEPENDENT RNA HELICASE DBPA"/>
    <property type="match status" value="1"/>
</dbReference>
<organism evidence="10 11">
    <name type="scientific">Rhodovulum sulfidophilum</name>
    <name type="common">Rhodobacter sulfidophilus</name>
    <dbReference type="NCBI Taxonomy" id="35806"/>
    <lineage>
        <taxon>Bacteria</taxon>
        <taxon>Pseudomonadati</taxon>
        <taxon>Pseudomonadota</taxon>
        <taxon>Alphaproteobacteria</taxon>
        <taxon>Rhodobacterales</taxon>
        <taxon>Paracoccaceae</taxon>
        <taxon>Rhodovulum</taxon>
    </lineage>
</organism>
<comment type="similarity">
    <text evidence="5 6">Belongs to the DEAD box helicase family.</text>
</comment>
<comment type="caution">
    <text evidence="10">The sequence shown here is derived from an EMBL/GenBank/DDBJ whole genome shotgun (WGS) entry which is preliminary data.</text>
</comment>
<feature type="compositionally biased region" description="Basic and acidic residues" evidence="7">
    <location>
        <begin position="600"/>
        <end position="613"/>
    </location>
</feature>
<evidence type="ECO:0000256" key="3">
    <source>
        <dbReference type="ARBA" id="ARBA00022806"/>
    </source>
</evidence>
<dbReference type="Gene3D" id="3.40.50.300">
    <property type="entry name" value="P-loop containing nucleotide triphosphate hydrolases"/>
    <property type="match status" value="2"/>
</dbReference>
<feature type="region of interest" description="Disordered" evidence="7">
    <location>
        <begin position="517"/>
        <end position="794"/>
    </location>
</feature>
<reference evidence="10 11" key="1">
    <citation type="submission" date="2021-01" db="EMBL/GenBank/DDBJ databases">
        <title>Draft genomes of Rhodovulum sulfidophilum.</title>
        <authorList>
            <person name="Guzman M.S."/>
        </authorList>
    </citation>
    <scope>NUCLEOTIDE SEQUENCE [LARGE SCALE GENOMIC DNA]</scope>
    <source>
        <strain evidence="10 11">AB35</strain>
    </source>
</reference>
<accession>A0ABS1RXA6</accession>
<evidence type="ECO:0000256" key="2">
    <source>
        <dbReference type="ARBA" id="ARBA00022801"/>
    </source>
</evidence>
<keyword evidence="2 6" id="KW-0378">Hydrolase</keyword>
<dbReference type="CDD" id="cd00268">
    <property type="entry name" value="DEADc"/>
    <property type="match status" value="1"/>
</dbReference>
<evidence type="ECO:0000313" key="11">
    <source>
        <dbReference type="Proteomes" id="UP000604473"/>
    </source>
</evidence>
<keyword evidence="4 6" id="KW-0067">ATP-binding</keyword>
<dbReference type="CDD" id="cd18787">
    <property type="entry name" value="SF2_C_DEAD"/>
    <property type="match status" value="1"/>
</dbReference>
<evidence type="ECO:0000256" key="4">
    <source>
        <dbReference type="ARBA" id="ARBA00022840"/>
    </source>
</evidence>
<dbReference type="PROSITE" id="PS00039">
    <property type="entry name" value="DEAD_ATP_HELICASE"/>
    <property type="match status" value="1"/>
</dbReference>